<dbReference type="Pfam" id="PF12732">
    <property type="entry name" value="YtxH"/>
    <property type="match status" value="1"/>
</dbReference>
<accession>A0A0F9KWN7</accession>
<dbReference type="PANTHER" id="PTHR35792">
    <property type="entry name" value="GENERAL STRESS PROTEIN"/>
    <property type="match status" value="1"/>
</dbReference>
<dbReference type="EMBL" id="LAZR01013923">
    <property type="protein sequence ID" value="KKM19720.1"/>
    <property type="molecule type" value="Genomic_DNA"/>
</dbReference>
<keyword evidence="1" id="KW-1133">Transmembrane helix</keyword>
<proteinExistence type="predicted"/>
<sequence length="106" mass="11420">MRHDDSCGSGASVLLAFLLGGIAGAGLAMLYSPYSADEARQKLNDLKDDLYDRKDDIAAEAREKFTDAVDKGKDFIEEQKGVISSALEAGKGAYKKEKDKLTESDA</sequence>
<keyword evidence="1" id="KW-0472">Membrane</keyword>
<reference evidence="2" key="1">
    <citation type="journal article" date="2015" name="Nature">
        <title>Complex archaea that bridge the gap between prokaryotes and eukaryotes.</title>
        <authorList>
            <person name="Spang A."/>
            <person name="Saw J.H."/>
            <person name="Jorgensen S.L."/>
            <person name="Zaremba-Niedzwiedzka K."/>
            <person name="Martijn J."/>
            <person name="Lind A.E."/>
            <person name="van Eijk R."/>
            <person name="Schleper C."/>
            <person name="Guy L."/>
            <person name="Ettema T.J."/>
        </authorList>
    </citation>
    <scope>NUCLEOTIDE SEQUENCE</scope>
</reference>
<feature type="transmembrane region" description="Helical" evidence="1">
    <location>
        <begin position="12"/>
        <end position="32"/>
    </location>
</feature>
<dbReference type="AlphaFoldDB" id="A0A0F9KWN7"/>
<dbReference type="InterPro" id="IPR052928">
    <property type="entry name" value="Desiccation-related_membrane"/>
</dbReference>
<protein>
    <recommendedName>
        <fullName evidence="3">YtxH domain-containing protein</fullName>
    </recommendedName>
</protein>
<evidence type="ECO:0000313" key="2">
    <source>
        <dbReference type="EMBL" id="KKM19720.1"/>
    </source>
</evidence>
<organism evidence="2">
    <name type="scientific">marine sediment metagenome</name>
    <dbReference type="NCBI Taxonomy" id="412755"/>
    <lineage>
        <taxon>unclassified sequences</taxon>
        <taxon>metagenomes</taxon>
        <taxon>ecological metagenomes</taxon>
    </lineage>
</organism>
<comment type="caution">
    <text evidence="2">The sequence shown here is derived from an EMBL/GenBank/DDBJ whole genome shotgun (WGS) entry which is preliminary data.</text>
</comment>
<keyword evidence="1" id="KW-0812">Transmembrane</keyword>
<evidence type="ECO:0000256" key="1">
    <source>
        <dbReference type="SAM" id="Phobius"/>
    </source>
</evidence>
<dbReference type="InterPro" id="IPR024623">
    <property type="entry name" value="YtxH"/>
</dbReference>
<evidence type="ECO:0008006" key="3">
    <source>
        <dbReference type="Google" id="ProtNLM"/>
    </source>
</evidence>
<gene>
    <name evidence="2" type="ORF">LCGC14_1652730</name>
</gene>
<name>A0A0F9KWN7_9ZZZZ</name>
<dbReference type="PANTHER" id="PTHR35792:SF2">
    <property type="entry name" value="GENERAL STRESS PROTEIN"/>
    <property type="match status" value="1"/>
</dbReference>